<dbReference type="AlphaFoldDB" id="A0A8S0Z4L3"/>
<dbReference type="EMBL" id="CADEBC010000598">
    <property type="protein sequence ID" value="CAB3258464.1"/>
    <property type="molecule type" value="Genomic_DNA"/>
</dbReference>
<organism evidence="2 5">
    <name type="scientific">Arctia plantaginis</name>
    <name type="common">Wood tiger moth</name>
    <name type="synonym">Phalaena plantaginis</name>
    <dbReference type="NCBI Taxonomy" id="874455"/>
    <lineage>
        <taxon>Eukaryota</taxon>
        <taxon>Metazoa</taxon>
        <taxon>Ecdysozoa</taxon>
        <taxon>Arthropoda</taxon>
        <taxon>Hexapoda</taxon>
        <taxon>Insecta</taxon>
        <taxon>Pterygota</taxon>
        <taxon>Neoptera</taxon>
        <taxon>Endopterygota</taxon>
        <taxon>Lepidoptera</taxon>
        <taxon>Glossata</taxon>
        <taxon>Ditrysia</taxon>
        <taxon>Noctuoidea</taxon>
        <taxon>Erebidae</taxon>
        <taxon>Arctiinae</taxon>
        <taxon>Arctia</taxon>
    </lineage>
</organism>
<evidence type="ECO:0000313" key="5">
    <source>
        <dbReference type="Proteomes" id="UP000494256"/>
    </source>
</evidence>
<reference evidence="4 5" key="1">
    <citation type="submission" date="2020-04" db="EMBL/GenBank/DDBJ databases">
        <authorList>
            <person name="Wallbank WR R."/>
            <person name="Pardo Diaz C."/>
            <person name="Kozak K."/>
            <person name="Martin S."/>
            <person name="Jiggins C."/>
            <person name="Moest M."/>
            <person name="Warren A I."/>
            <person name="Byers J.R.P. K."/>
            <person name="Montejo-Kovacevich G."/>
            <person name="Yen C E."/>
        </authorList>
    </citation>
    <scope>NUCLEOTIDE SEQUENCE [LARGE SCALE GENOMIC DNA]</scope>
</reference>
<evidence type="ECO:0008006" key="6">
    <source>
        <dbReference type="Google" id="ProtNLM"/>
    </source>
</evidence>
<dbReference type="Proteomes" id="UP000494106">
    <property type="component" value="Unassembled WGS sequence"/>
</dbReference>
<evidence type="ECO:0000256" key="1">
    <source>
        <dbReference type="SAM" id="MobiDB-lite"/>
    </source>
</evidence>
<feature type="compositionally biased region" description="Polar residues" evidence="1">
    <location>
        <begin position="155"/>
        <end position="164"/>
    </location>
</feature>
<accession>A0A8S0Z4L3</accession>
<proteinExistence type="predicted"/>
<name>A0A8S0Z4L3_ARCPL</name>
<dbReference type="SUPFAM" id="SSF57903">
    <property type="entry name" value="FYVE/PHD zinc finger"/>
    <property type="match status" value="1"/>
</dbReference>
<dbReference type="OrthoDB" id="7478244at2759"/>
<keyword evidence="4" id="KW-1185">Reference proteome</keyword>
<dbReference type="Proteomes" id="UP000494256">
    <property type="component" value="Unassembled WGS sequence"/>
</dbReference>
<gene>
    <name evidence="3" type="ORF">APLA_LOCUS16524</name>
    <name evidence="2" type="ORF">APLA_LOCUS3235</name>
</gene>
<evidence type="ECO:0000313" key="4">
    <source>
        <dbReference type="Proteomes" id="UP000494106"/>
    </source>
</evidence>
<feature type="region of interest" description="Disordered" evidence="1">
    <location>
        <begin position="128"/>
        <end position="190"/>
    </location>
</feature>
<protein>
    <recommendedName>
        <fullName evidence="6">PHD-type domain-containing protein</fullName>
    </recommendedName>
</protein>
<comment type="caution">
    <text evidence="2">The sequence shown here is derived from an EMBL/GenBank/DDBJ whole genome shotgun (WGS) entry which is preliminary data.</text>
</comment>
<dbReference type="InterPro" id="IPR011011">
    <property type="entry name" value="Znf_FYVE_PHD"/>
</dbReference>
<evidence type="ECO:0000313" key="2">
    <source>
        <dbReference type="EMBL" id="CAB3227753.1"/>
    </source>
</evidence>
<sequence>MSKCNKAKRPCKICLGTVTTRNGLQCQGACQSWVHYTCLNYTPGKIKDIKNGIIRVTCPCPDCKTIMPKEYRTKQPFTCSNQQCPANRPPTCENMKCPINDSERRVAPKQTCPLSTCGTRCKQHSTPQLPYADVPQRPMKPCVPLPPKPKPPPTQSDSCFSLNRCSSGCSSSSEVRRDVPGDGGKGSLSAAPSMRAIEDMCNTIGLLTCQLNDLMGKIQNLTSENQDGSSCCNKTAKTQMPPRSSKPGCCCRSKAKREC</sequence>
<evidence type="ECO:0000313" key="3">
    <source>
        <dbReference type="EMBL" id="CAB3258464.1"/>
    </source>
</evidence>
<feature type="compositionally biased region" description="Pro residues" evidence="1">
    <location>
        <begin position="141"/>
        <end position="154"/>
    </location>
</feature>
<dbReference type="EMBL" id="CADEBD010000279">
    <property type="protein sequence ID" value="CAB3227753.1"/>
    <property type="molecule type" value="Genomic_DNA"/>
</dbReference>